<comment type="caution">
    <text evidence="1">The sequence shown here is derived from an EMBL/GenBank/DDBJ whole genome shotgun (WGS) entry which is preliminary data.</text>
</comment>
<protein>
    <submittedName>
        <fullName evidence="1">Uncharacterized protein</fullName>
    </submittedName>
</protein>
<accession>X0ZA76</accession>
<dbReference type="AlphaFoldDB" id="X0ZA76"/>
<sequence>MIRLIIGFVTEYTFAKMTEHTEFEKKIKNIFHKCKDAVKEEFGKDEATETS</sequence>
<reference evidence="1" key="1">
    <citation type="journal article" date="2014" name="Front. Microbiol.">
        <title>High frequency of phylogenetically diverse reductive dehalogenase-homologous genes in deep subseafloor sedimentary metagenomes.</title>
        <authorList>
            <person name="Kawai M."/>
            <person name="Futagami T."/>
            <person name="Toyoda A."/>
            <person name="Takaki Y."/>
            <person name="Nishi S."/>
            <person name="Hori S."/>
            <person name="Arai W."/>
            <person name="Tsubouchi T."/>
            <person name="Morono Y."/>
            <person name="Uchiyama I."/>
            <person name="Ito T."/>
            <person name="Fujiyama A."/>
            <person name="Inagaki F."/>
            <person name="Takami H."/>
        </authorList>
    </citation>
    <scope>NUCLEOTIDE SEQUENCE</scope>
    <source>
        <strain evidence="1">Expedition CK06-06</strain>
    </source>
</reference>
<dbReference type="EMBL" id="BART01007954">
    <property type="protein sequence ID" value="GAG66325.1"/>
    <property type="molecule type" value="Genomic_DNA"/>
</dbReference>
<name>X0ZA76_9ZZZZ</name>
<proteinExistence type="predicted"/>
<evidence type="ECO:0000313" key="1">
    <source>
        <dbReference type="EMBL" id="GAG66325.1"/>
    </source>
</evidence>
<gene>
    <name evidence="1" type="ORF">S01H4_17989</name>
</gene>
<organism evidence="1">
    <name type="scientific">marine sediment metagenome</name>
    <dbReference type="NCBI Taxonomy" id="412755"/>
    <lineage>
        <taxon>unclassified sequences</taxon>
        <taxon>metagenomes</taxon>
        <taxon>ecological metagenomes</taxon>
    </lineage>
</organism>